<evidence type="ECO:0000256" key="3">
    <source>
        <dbReference type="ARBA" id="ARBA00013571"/>
    </source>
</evidence>
<dbReference type="EMBL" id="HF935393">
    <property type="protein sequence ID" value="CCX29931.1"/>
    <property type="molecule type" value="Genomic_DNA"/>
</dbReference>
<dbReference type="InterPro" id="IPR005341">
    <property type="entry name" value="Tim16"/>
</dbReference>
<dbReference type="Gene3D" id="1.10.287.110">
    <property type="entry name" value="DnaJ domain"/>
    <property type="match status" value="1"/>
</dbReference>
<keyword evidence="8" id="KW-0811">Translocation</keyword>
<dbReference type="STRING" id="1076935.U4LRL2"/>
<dbReference type="GO" id="GO:0030150">
    <property type="term" value="P:protein import into mitochondrial matrix"/>
    <property type="evidence" value="ECO:0007669"/>
    <property type="project" value="InterPro"/>
</dbReference>
<comment type="similarity">
    <text evidence="2">Belongs to the TIM16/PAM16 family.</text>
</comment>
<gene>
    <name evidence="13" type="ORF">PCON_07728</name>
</gene>
<keyword evidence="7" id="KW-0653">Protein transport</keyword>
<keyword evidence="6" id="KW-0999">Mitochondrion inner membrane</keyword>
<proteinExistence type="inferred from homology"/>
<dbReference type="Proteomes" id="UP000018144">
    <property type="component" value="Unassembled WGS sequence"/>
</dbReference>
<keyword evidence="9" id="KW-0496">Mitochondrion</keyword>
<comment type="subcellular location">
    <subcellularLocation>
        <location evidence="1">Mitochondrion inner membrane</location>
        <topology evidence="1">Peripheral membrane protein</topology>
    </subcellularLocation>
</comment>
<evidence type="ECO:0000256" key="2">
    <source>
        <dbReference type="ARBA" id="ARBA00008817"/>
    </source>
</evidence>
<protein>
    <recommendedName>
        <fullName evidence="4">Mitochondrial import inner membrane translocase subunit TIM16</fullName>
    </recommendedName>
    <alternativeName>
        <fullName evidence="3">Mitochondrial import inner membrane translocase subunit tim16</fullName>
    </alternativeName>
    <alternativeName>
        <fullName evidence="11 12">Presequence translocated-associated motor subunit PAM16</fullName>
    </alternativeName>
</protein>
<dbReference type="AlphaFoldDB" id="U4LRL2"/>
<evidence type="ECO:0000256" key="6">
    <source>
        <dbReference type="ARBA" id="ARBA00022792"/>
    </source>
</evidence>
<evidence type="ECO:0000256" key="4">
    <source>
        <dbReference type="ARBA" id="ARBA00020721"/>
    </source>
</evidence>
<dbReference type="OMA" id="RMFKIND"/>
<evidence type="ECO:0000256" key="11">
    <source>
        <dbReference type="ARBA" id="ARBA00030422"/>
    </source>
</evidence>
<evidence type="ECO:0000256" key="5">
    <source>
        <dbReference type="ARBA" id="ARBA00022448"/>
    </source>
</evidence>
<name>U4LRL2_PYROM</name>
<keyword evidence="5" id="KW-0813">Transport</keyword>
<evidence type="ECO:0000256" key="9">
    <source>
        <dbReference type="ARBA" id="ARBA00023128"/>
    </source>
</evidence>
<dbReference type="FunFam" id="1.10.287.110:FF:000006">
    <property type="entry name" value="Import inner membrane translocase subunit TIM16"/>
    <property type="match status" value="1"/>
</dbReference>
<evidence type="ECO:0000256" key="8">
    <source>
        <dbReference type="ARBA" id="ARBA00023010"/>
    </source>
</evidence>
<organism evidence="13 14">
    <name type="scientific">Pyronema omphalodes (strain CBS 100304)</name>
    <name type="common">Pyronema confluens</name>
    <dbReference type="NCBI Taxonomy" id="1076935"/>
    <lineage>
        <taxon>Eukaryota</taxon>
        <taxon>Fungi</taxon>
        <taxon>Dikarya</taxon>
        <taxon>Ascomycota</taxon>
        <taxon>Pezizomycotina</taxon>
        <taxon>Pezizomycetes</taxon>
        <taxon>Pezizales</taxon>
        <taxon>Pyronemataceae</taxon>
        <taxon>Pyronema</taxon>
    </lineage>
</organism>
<keyword evidence="14" id="KW-1185">Reference proteome</keyword>
<accession>U4LRL2</accession>
<evidence type="ECO:0000313" key="14">
    <source>
        <dbReference type="Proteomes" id="UP000018144"/>
    </source>
</evidence>
<dbReference type="Pfam" id="PF03656">
    <property type="entry name" value="Pam16"/>
    <property type="match status" value="1"/>
</dbReference>
<dbReference type="GO" id="GO:0005744">
    <property type="term" value="C:TIM23 mitochondrial import inner membrane translocase complex"/>
    <property type="evidence" value="ECO:0007669"/>
    <property type="project" value="InterPro"/>
</dbReference>
<keyword evidence="10" id="KW-0472">Membrane</keyword>
<evidence type="ECO:0000256" key="1">
    <source>
        <dbReference type="ARBA" id="ARBA00004637"/>
    </source>
</evidence>
<dbReference type="OrthoDB" id="10262892at2759"/>
<dbReference type="eggNOG" id="KOG3442">
    <property type="taxonomic scope" value="Eukaryota"/>
</dbReference>
<evidence type="ECO:0000256" key="12">
    <source>
        <dbReference type="ARBA" id="ARBA00031407"/>
    </source>
</evidence>
<dbReference type="SUPFAM" id="SSF46565">
    <property type="entry name" value="Chaperone J-domain"/>
    <property type="match status" value="1"/>
</dbReference>
<dbReference type="InterPro" id="IPR036869">
    <property type="entry name" value="J_dom_sf"/>
</dbReference>
<reference evidence="13 14" key="1">
    <citation type="journal article" date="2013" name="PLoS Genet.">
        <title>The genome and development-dependent transcriptomes of Pyronema confluens: a window into fungal evolution.</title>
        <authorList>
            <person name="Traeger S."/>
            <person name="Altegoer F."/>
            <person name="Freitag M."/>
            <person name="Gabaldon T."/>
            <person name="Kempken F."/>
            <person name="Kumar A."/>
            <person name="Marcet-Houben M."/>
            <person name="Poggeler S."/>
            <person name="Stajich J.E."/>
            <person name="Nowrousian M."/>
        </authorList>
    </citation>
    <scope>NUCLEOTIDE SEQUENCE [LARGE SCALE GENOMIC DNA]</scope>
    <source>
        <strain evidence="14">CBS 100304</strain>
        <tissue evidence="13">Vegetative mycelium</tissue>
    </source>
</reference>
<evidence type="ECO:0000256" key="7">
    <source>
        <dbReference type="ARBA" id="ARBA00022927"/>
    </source>
</evidence>
<evidence type="ECO:0000313" key="13">
    <source>
        <dbReference type="EMBL" id="CCX29931.1"/>
    </source>
</evidence>
<dbReference type="PANTHER" id="PTHR12388:SF0">
    <property type="entry name" value="MITOCHONDRIAL IMPORT INNER MEMBRANE TRANSLOCASE SUBUNIT TIM16"/>
    <property type="match status" value="1"/>
</dbReference>
<dbReference type="PANTHER" id="PTHR12388">
    <property type="entry name" value="MITOCHONDRIA ASSOCIATED GRANULOCYTE MACROPHAGE CSF SIGNALING MOLECULE"/>
    <property type="match status" value="1"/>
</dbReference>
<evidence type="ECO:0000256" key="10">
    <source>
        <dbReference type="ARBA" id="ARBA00023136"/>
    </source>
</evidence>
<sequence>MAHRIVAQIVLVGSRVVGRAFVEAYRQAQASAKYAKAAQAGTVSGGATINSRSGLTIDEAQKIMNVKPDATAEAIAERYKLLFERNDPKKGGSFYLQSKIHRAKERLDAELKKSGGATAAEAKAAEA</sequence>